<name>A0A3N0VAB8_9GAMM</name>
<evidence type="ECO:0000256" key="9">
    <source>
        <dbReference type="ARBA" id="ARBA00079153"/>
    </source>
</evidence>
<keyword evidence="13" id="KW-1185">Reference proteome</keyword>
<evidence type="ECO:0000256" key="7">
    <source>
        <dbReference type="ARBA" id="ARBA00072081"/>
    </source>
</evidence>
<dbReference type="InterPro" id="IPR050214">
    <property type="entry name" value="Cys_Synth/Cystath_Beta-Synth"/>
</dbReference>
<dbReference type="InParanoid" id="A0A3N0VAB8"/>
<dbReference type="CDD" id="cd04608">
    <property type="entry name" value="CBS_pair_CBS"/>
    <property type="match status" value="1"/>
</dbReference>
<dbReference type="InterPro" id="IPR000644">
    <property type="entry name" value="CBS_dom"/>
</dbReference>
<evidence type="ECO:0000259" key="11">
    <source>
        <dbReference type="PROSITE" id="PS51371"/>
    </source>
</evidence>
<dbReference type="Proteomes" id="UP000282106">
    <property type="component" value="Unassembled WGS sequence"/>
</dbReference>
<dbReference type="Gene3D" id="3.10.580.10">
    <property type="entry name" value="CBS-domain"/>
    <property type="match status" value="1"/>
</dbReference>
<dbReference type="InterPro" id="IPR036052">
    <property type="entry name" value="TrpB-like_PALP_sf"/>
</dbReference>
<dbReference type="InterPro" id="IPR046353">
    <property type="entry name" value="CBS_C"/>
</dbReference>
<sequence length="455" mass="49477">MRRDGRVLDTIGNTPLVELKNLDSGPCRLFVKLENQNPTGSIKDRIGLSMIEAAEREGRIQPGGRLVEATAGNTGLGLALVAAQKGYRLTLVIPDKMAQEKVLHLKALGAEIHITRSDVGKGHPEYYQDIAERLARETGAFYVNQFANPANPYAHEATTGPEIWAQSQQMLDAVVVGVGSGGTLTGLSRYFARVAPHVEMVLADPKGSILVDVVKTGTIQKEAGSWLVEGIGEDFIPPNCDLARVKAAYEIPDAESFFTARELLAKEGILGGSSTGTLLAAALRYCREQTAPKRVVSFVCDSGNKYLSKMYNDFWMFEQGLLERPSHGNLLDLIVRRYAEGSAVTVRPEDTLLHAYRRMKLFDVSQLPVMEGDAVVGILDESDLLLQVHADPARFKEPVSAAMSREVVTIAPGAPVAELLPIFAKDLVAVVAEAGRFVGLITKIDLLNYLRKQLG</sequence>
<dbReference type="Pfam" id="PF00291">
    <property type="entry name" value="PALP"/>
    <property type="match status" value="1"/>
</dbReference>
<dbReference type="FunFam" id="3.40.50.1100:FF:000118">
    <property type="entry name" value="Related to CYS4-cystathionine beta-synthase"/>
    <property type="match status" value="1"/>
</dbReference>
<accession>A0A3N0VAB8</accession>
<comment type="similarity">
    <text evidence="3">Belongs to the cysteine synthase/cystathionine beta-synthase family.</text>
</comment>
<dbReference type="AlphaFoldDB" id="A0A3N0VAB8"/>
<dbReference type="PANTHER" id="PTHR10314">
    <property type="entry name" value="CYSTATHIONINE BETA-SYNTHASE"/>
    <property type="match status" value="1"/>
</dbReference>
<comment type="catalytic activity">
    <reaction evidence="6">
        <text>O-acetyl-L-serine + hydrogen sulfide = L-cysteine + acetate</text>
        <dbReference type="Rhea" id="RHEA:14829"/>
        <dbReference type="ChEBI" id="CHEBI:29919"/>
        <dbReference type="ChEBI" id="CHEBI:30089"/>
        <dbReference type="ChEBI" id="CHEBI:35235"/>
        <dbReference type="ChEBI" id="CHEBI:58340"/>
        <dbReference type="EC" id="2.5.1.47"/>
    </reaction>
</comment>
<keyword evidence="10" id="KW-0129">CBS domain</keyword>
<evidence type="ECO:0000256" key="8">
    <source>
        <dbReference type="ARBA" id="ARBA00078257"/>
    </source>
</evidence>
<dbReference type="EC" id="2.5.1.47" evidence="4"/>
<dbReference type="SUPFAM" id="SSF54631">
    <property type="entry name" value="CBS-domain pair"/>
    <property type="match status" value="1"/>
</dbReference>
<evidence type="ECO:0000256" key="10">
    <source>
        <dbReference type="PROSITE-ProRule" id="PRU00703"/>
    </source>
</evidence>
<comment type="caution">
    <text evidence="12">The sequence shown here is derived from an EMBL/GenBank/DDBJ whole genome shotgun (WGS) entry which is preliminary data.</text>
</comment>
<proteinExistence type="inferred from homology"/>
<comment type="pathway">
    <text evidence="2">Amino-acid biosynthesis; L-cysteine biosynthesis; L-cysteine from L-serine: step 2/2.</text>
</comment>
<dbReference type="SMART" id="SM00116">
    <property type="entry name" value="CBS"/>
    <property type="match status" value="2"/>
</dbReference>
<feature type="domain" description="CBS" evidence="11">
    <location>
        <begin position="335"/>
        <end position="397"/>
    </location>
</feature>
<dbReference type="Pfam" id="PF00571">
    <property type="entry name" value="CBS"/>
    <property type="match status" value="2"/>
</dbReference>
<dbReference type="GO" id="GO:0004124">
    <property type="term" value="F:cysteine synthase activity"/>
    <property type="evidence" value="ECO:0007669"/>
    <property type="project" value="UniProtKB-EC"/>
</dbReference>
<dbReference type="PROSITE" id="PS51371">
    <property type="entry name" value="CBS"/>
    <property type="match status" value="1"/>
</dbReference>
<dbReference type="FunFam" id="3.40.50.1100:FF:000003">
    <property type="entry name" value="Cystathionine beta-synthase"/>
    <property type="match status" value="1"/>
</dbReference>
<dbReference type="Gene3D" id="3.40.50.1100">
    <property type="match status" value="2"/>
</dbReference>
<evidence type="ECO:0000256" key="6">
    <source>
        <dbReference type="ARBA" id="ARBA00047931"/>
    </source>
</evidence>
<reference evidence="12 13" key="1">
    <citation type="submission" date="2018-10" db="EMBL/GenBank/DDBJ databases">
        <authorList>
            <person name="Chen W.-M."/>
        </authorList>
    </citation>
    <scope>NUCLEOTIDE SEQUENCE [LARGE SCALE GENOMIC DNA]</scope>
    <source>
        <strain evidence="12 13">THS-13</strain>
    </source>
</reference>
<dbReference type="PROSITE" id="PS00901">
    <property type="entry name" value="CYS_SYNTHASE"/>
    <property type="match status" value="1"/>
</dbReference>
<dbReference type="EMBL" id="RJVO01000004">
    <property type="protein sequence ID" value="ROH89551.1"/>
    <property type="molecule type" value="Genomic_DNA"/>
</dbReference>
<evidence type="ECO:0000313" key="13">
    <source>
        <dbReference type="Proteomes" id="UP000282106"/>
    </source>
</evidence>
<dbReference type="InterPro" id="IPR046342">
    <property type="entry name" value="CBS_dom_sf"/>
</dbReference>
<dbReference type="GO" id="GO:0006535">
    <property type="term" value="P:cysteine biosynthetic process from serine"/>
    <property type="evidence" value="ECO:0007669"/>
    <property type="project" value="InterPro"/>
</dbReference>
<gene>
    <name evidence="12" type="ORF">ED208_10505</name>
</gene>
<keyword evidence="5" id="KW-0663">Pyridoxal phosphate</keyword>
<dbReference type="CDD" id="cd01561">
    <property type="entry name" value="CBS_like"/>
    <property type="match status" value="1"/>
</dbReference>
<evidence type="ECO:0000256" key="1">
    <source>
        <dbReference type="ARBA" id="ARBA00001933"/>
    </source>
</evidence>
<evidence type="ECO:0000256" key="4">
    <source>
        <dbReference type="ARBA" id="ARBA00012681"/>
    </source>
</evidence>
<comment type="cofactor">
    <cofactor evidence="1">
        <name>pyridoxal 5'-phosphate</name>
        <dbReference type="ChEBI" id="CHEBI:597326"/>
    </cofactor>
</comment>
<organism evidence="12 13">
    <name type="scientific">Stagnimonas aquatica</name>
    <dbReference type="NCBI Taxonomy" id="2689987"/>
    <lineage>
        <taxon>Bacteria</taxon>
        <taxon>Pseudomonadati</taxon>
        <taxon>Pseudomonadota</taxon>
        <taxon>Gammaproteobacteria</taxon>
        <taxon>Nevskiales</taxon>
        <taxon>Nevskiaceae</taxon>
        <taxon>Stagnimonas</taxon>
    </lineage>
</organism>
<protein>
    <recommendedName>
        <fullName evidence="7">Cysteine synthase B</fullName>
        <ecNumber evidence="4">2.5.1.47</ecNumber>
    </recommendedName>
    <alternativeName>
        <fullName evidence="8">O-acetylserine (thiol)-lyase B</fullName>
    </alternativeName>
    <alternativeName>
        <fullName evidence="9">O-acetylserine sulfhydrylase B</fullName>
    </alternativeName>
</protein>
<dbReference type="InterPro" id="IPR001216">
    <property type="entry name" value="P-phosphate_BS"/>
</dbReference>
<evidence type="ECO:0000256" key="3">
    <source>
        <dbReference type="ARBA" id="ARBA00007103"/>
    </source>
</evidence>
<dbReference type="RefSeq" id="WP_123211848.1">
    <property type="nucleotide sequence ID" value="NZ_RJVO01000004.1"/>
</dbReference>
<evidence type="ECO:0000256" key="5">
    <source>
        <dbReference type="ARBA" id="ARBA00022898"/>
    </source>
</evidence>
<evidence type="ECO:0000313" key="12">
    <source>
        <dbReference type="EMBL" id="ROH89551.1"/>
    </source>
</evidence>
<evidence type="ECO:0000256" key="2">
    <source>
        <dbReference type="ARBA" id="ARBA00004962"/>
    </source>
</evidence>
<dbReference type="SUPFAM" id="SSF53686">
    <property type="entry name" value="Tryptophan synthase beta subunit-like PLP-dependent enzymes"/>
    <property type="match status" value="1"/>
</dbReference>
<dbReference type="InterPro" id="IPR001926">
    <property type="entry name" value="TrpB-like_PALP"/>
</dbReference>